<evidence type="ECO:0000313" key="3">
    <source>
        <dbReference type="EMBL" id="KTD24277.1"/>
    </source>
</evidence>
<proteinExistence type="predicted"/>
<reference evidence="3 4" key="1">
    <citation type="submission" date="2015-11" db="EMBL/GenBank/DDBJ databases">
        <title>Genomic analysis of 38 Legionella species identifies large and diverse effector repertoires.</title>
        <authorList>
            <person name="Burstein D."/>
            <person name="Amaro F."/>
            <person name="Zusman T."/>
            <person name="Lifshitz Z."/>
            <person name="Cohen O."/>
            <person name="Gilbert J.A."/>
            <person name="Pupko T."/>
            <person name="Shuman H.A."/>
            <person name="Segal G."/>
        </authorList>
    </citation>
    <scope>NUCLEOTIDE SEQUENCE [LARGE SCALE GENOMIC DNA]</scope>
    <source>
        <strain evidence="3 4">PX-1-G2-E2</strain>
    </source>
</reference>
<dbReference type="RefSeq" id="WP_058453794.1">
    <property type="nucleotide sequence ID" value="NZ_CAAAIB010000001.1"/>
</dbReference>
<organism evidence="3 4">
    <name type="scientific">Legionella maceachernii</name>
    <dbReference type="NCBI Taxonomy" id="466"/>
    <lineage>
        <taxon>Bacteria</taxon>
        <taxon>Pseudomonadati</taxon>
        <taxon>Pseudomonadota</taxon>
        <taxon>Gammaproteobacteria</taxon>
        <taxon>Legionellales</taxon>
        <taxon>Legionellaceae</taxon>
        <taxon>Legionella</taxon>
    </lineage>
</organism>
<feature type="region of interest" description="Disordered" evidence="1">
    <location>
        <begin position="40"/>
        <end position="62"/>
    </location>
</feature>
<feature type="transmembrane region" description="Helical" evidence="2">
    <location>
        <begin position="12"/>
        <end position="31"/>
    </location>
</feature>
<gene>
    <name evidence="3" type="ORF">Lmac_3150</name>
</gene>
<evidence type="ECO:0000313" key="4">
    <source>
        <dbReference type="Proteomes" id="UP000054908"/>
    </source>
</evidence>
<dbReference type="Proteomes" id="UP000054908">
    <property type="component" value="Unassembled WGS sequence"/>
</dbReference>
<dbReference type="OrthoDB" id="5657191at2"/>
<dbReference type="EMBL" id="LNYL01000051">
    <property type="protein sequence ID" value="KTD24277.1"/>
    <property type="molecule type" value="Genomic_DNA"/>
</dbReference>
<dbReference type="PATRIC" id="fig|466.6.peg.3374"/>
<keyword evidence="2" id="KW-0812">Transmembrane</keyword>
<evidence type="ECO:0000256" key="2">
    <source>
        <dbReference type="SAM" id="Phobius"/>
    </source>
</evidence>
<protein>
    <submittedName>
        <fullName evidence="3">Uncharacterized protein</fullName>
    </submittedName>
</protein>
<accession>A0A0W0VW45</accession>
<keyword evidence="2" id="KW-1133">Transmembrane helix</keyword>
<keyword evidence="4" id="KW-1185">Reference proteome</keyword>
<dbReference type="AlphaFoldDB" id="A0A0W0VW45"/>
<evidence type="ECO:0000256" key="1">
    <source>
        <dbReference type="SAM" id="MobiDB-lite"/>
    </source>
</evidence>
<dbReference type="STRING" id="466.Lmac_3150"/>
<keyword evidence="2" id="KW-0472">Membrane</keyword>
<name>A0A0W0VW45_9GAMM</name>
<comment type="caution">
    <text evidence="3">The sequence shown here is derived from an EMBL/GenBank/DDBJ whole genome shotgun (WGS) entry which is preliminary data.</text>
</comment>
<sequence>MHGRNDENESIGIIAIIVIVVLAAVGLYFFFSSHRPPTAFNADNNTNVPLEAPAPVHETTGS</sequence>